<dbReference type="Proteomes" id="UP001165121">
    <property type="component" value="Unassembled WGS sequence"/>
</dbReference>
<dbReference type="AlphaFoldDB" id="A0A9W7D484"/>
<feature type="compositionally biased region" description="Basic residues" evidence="1">
    <location>
        <begin position="133"/>
        <end position="147"/>
    </location>
</feature>
<accession>A0A9W7D484</accession>
<feature type="compositionally biased region" description="Basic and acidic residues" evidence="1">
    <location>
        <begin position="113"/>
        <end position="132"/>
    </location>
</feature>
<sequence>MKTRNEKTSPMQTIAKSQRSTRPTRRSSRLVAASANNNEIDQPGTSENDEVRHSEGDNNESECEENLPTNGDTPSQIAASMATMVVALQQLTTMAANPQPPTHTRAATQSNDEEGRGVRPDLTTRTEEVRRPGERRRRMGRSTRRWRSPSPGDSNSSISNSKSEESSSEESEESSPNVSDENDDDDGGNSDERYDSSDESESTARVIEDPDAVAAPPEDVEEAEAACAEVSEDSKAAGEGGIVNSNSFQERDEGRIHCRTGHEIRAKPADVRSILVIPLHVLAGLVDLKKQQRPGRPSVDLEACSAAWQAASAAANRSGPSQSAPPSPPTTSAPVSSPLVSGIAMSVDGDTLSFASTISRSVSPFSPIPRPLASPMSSVASISSLPDIPVASDGAASSSETSVPREITGDAGADADDAASETSDVAGGEFSTAHPPLALRSTADIEVENASNELVLGLASLDTGEVLPHNIMILWPMREGLFSSN</sequence>
<feature type="region of interest" description="Disordered" evidence="1">
    <location>
        <begin position="313"/>
        <end position="337"/>
    </location>
</feature>
<feature type="compositionally biased region" description="Polar residues" evidence="1">
    <location>
        <begin position="67"/>
        <end position="78"/>
    </location>
</feature>
<feature type="compositionally biased region" description="Low complexity" evidence="1">
    <location>
        <begin position="148"/>
        <end position="161"/>
    </location>
</feature>
<proteinExistence type="predicted"/>
<gene>
    <name evidence="2" type="ORF">Pfra01_002517700</name>
</gene>
<dbReference type="EMBL" id="BSXT01004677">
    <property type="protein sequence ID" value="GMF58548.1"/>
    <property type="molecule type" value="Genomic_DNA"/>
</dbReference>
<protein>
    <submittedName>
        <fullName evidence="2">Unnamed protein product</fullName>
    </submittedName>
</protein>
<reference evidence="2" key="1">
    <citation type="submission" date="2023-04" db="EMBL/GenBank/DDBJ databases">
        <title>Phytophthora fragariaefolia NBRC 109709.</title>
        <authorList>
            <person name="Ichikawa N."/>
            <person name="Sato H."/>
            <person name="Tonouchi N."/>
        </authorList>
    </citation>
    <scope>NUCLEOTIDE SEQUENCE</scope>
    <source>
        <strain evidence="2">NBRC 109709</strain>
    </source>
</reference>
<feature type="compositionally biased region" description="Low complexity" evidence="1">
    <location>
        <begin position="313"/>
        <end position="322"/>
    </location>
</feature>
<feature type="region of interest" description="Disordered" evidence="1">
    <location>
        <begin position="391"/>
        <end position="433"/>
    </location>
</feature>
<feature type="compositionally biased region" description="Acidic residues" evidence="1">
    <location>
        <begin position="180"/>
        <end position="189"/>
    </location>
</feature>
<feature type="compositionally biased region" description="Polar residues" evidence="1">
    <location>
        <begin position="34"/>
        <end position="46"/>
    </location>
</feature>
<evidence type="ECO:0000256" key="1">
    <source>
        <dbReference type="SAM" id="MobiDB-lite"/>
    </source>
</evidence>
<name>A0A9W7D484_9STRA</name>
<evidence type="ECO:0000313" key="2">
    <source>
        <dbReference type="EMBL" id="GMF58548.1"/>
    </source>
</evidence>
<feature type="region of interest" description="Disordered" evidence="1">
    <location>
        <begin position="1"/>
        <end position="254"/>
    </location>
</feature>
<keyword evidence="3" id="KW-1185">Reference proteome</keyword>
<organism evidence="2 3">
    <name type="scientific">Phytophthora fragariaefolia</name>
    <dbReference type="NCBI Taxonomy" id="1490495"/>
    <lineage>
        <taxon>Eukaryota</taxon>
        <taxon>Sar</taxon>
        <taxon>Stramenopiles</taxon>
        <taxon>Oomycota</taxon>
        <taxon>Peronosporomycetes</taxon>
        <taxon>Peronosporales</taxon>
        <taxon>Peronosporaceae</taxon>
        <taxon>Phytophthora</taxon>
    </lineage>
</organism>
<evidence type="ECO:0000313" key="3">
    <source>
        <dbReference type="Proteomes" id="UP001165121"/>
    </source>
</evidence>
<comment type="caution">
    <text evidence="2">The sequence shown here is derived from an EMBL/GenBank/DDBJ whole genome shotgun (WGS) entry which is preliminary data.</text>
</comment>